<gene>
    <name evidence="1" type="ORF">RJ641_006485</name>
</gene>
<organism evidence="1 2">
    <name type="scientific">Dillenia turbinata</name>
    <dbReference type="NCBI Taxonomy" id="194707"/>
    <lineage>
        <taxon>Eukaryota</taxon>
        <taxon>Viridiplantae</taxon>
        <taxon>Streptophyta</taxon>
        <taxon>Embryophyta</taxon>
        <taxon>Tracheophyta</taxon>
        <taxon>Spermatophyta</taxon>
        <taxon>Magnoliopsida</taxon>
        <taxon>eudicotyledons</taxon>
        <taxon>Gunneridae</taxon>
        <taxon>Pentapetalae</taxon>
        <taxon>Dilleniales</taxon>
        <taxon>Dilleniaceae</taxon>
        <taxon>Dillenia</taxon>
    </lineage>
</organism>
<sequence length="72" mass="8702">MNQAWKSHWYWRKFLPAEDEPARVENEKVCKVLYSHFVMSTLPSFCLDNLSWSKKGIFKTCWLPYLFKLVTK</sequence>
<dbReference type="AlphaFoldDB" id="A0AAN8V6Z0"/>
<accession>A0AAN8V6Z0</accession>
<dbReference type="Proteomes" id="UP001370490">
    <property type="component" value="Unassembled WGS sequence"/>
</dbReference>
<reference evidence="1 2" key="1">
    <citation type="submission" date="2023-12" db="EMBL/GenBank/DDBJ databases">
        <title>A high-quality genome assembly for Dillenia turbinata (Dilleniales).</title>
        <authorList>
            <person name="Chanderbali A."/>
        </authorList>
    </citation>
    <scope>NUCLEOTIDE SEQUENCE [LARGE SCALE GENOMIC DNA]</scope>
    <source>
        <strain evidence="1">LSX21</strain>
        <tissue evidence="1">Leaf</tissue>
    </source>
</reference>
<dbReference type="EMBL" id="JBAMMX010000014">
    <property type="protein sequence ID" value="KAK6927894.1"/>
    <property type="molecule type" value="Genomic_DNA"/>
</dbReference>
<comment type="caution">
    <text evidence="1">The sequence shown here is derived from an EMBL/GenBank/DDBJ whole genome shotgun (WGS) entry which is preliminary data.</text>
</comment>
<keyword evidence="2" id="KW-1185">Reference proteome</keyword>
<evidence type="ECO:0000313" key="2">
    <source>
        <dbReference type="Proteomes" id="UP001370490"/>
    </source>
</evidence>
<name>A0AAN8V6Z0_9MAGN</name>
<evidence type="ECO:0000313" key="1">
    <source>
        <dbReference type="EMBL" id="KAK6927894.1"/>
    </source>
</evidence>
<proteinExistence type="predicted"/>
<protein>
    <submittedName>
        <fullName evidence="1">Uncharacterized protein</fullName>
    </submittedName>
</protein>